<evidence type="ECO:0000259" key="1">
    <source>
        <dbReference type="Pfam" id="PF22262"/>
    </source>
</evidence>
<accession>A0A7T5R3F5</accession>
<organism evidence="2 3">
    <name type="scientific">Micavibrio aeruginosavorus</name>
    <dbReference type="NCBI Taxonomy" id="349221"/>
    <lineage>
        <taxon>Bacteria</taxon>
        <taxon>Pseudomonadati</taxon>
        <taxon>Bdellovibrionota</taxon>
        <taxon>Bdellovibrionia</taxon>
        <taxon>Bdellovibrionales</taxon>
        <taxon>Pseudobdellovibrionaceae</taxon>
        <taxon>Micavibrio</taxon>
    </lineage>
</organism>
<dbReference type="AlphaFoldDB" id="A0A7T5R3F5"/>
<dbReference type="Proteomes" id="UP000595362">
    <property type="component" value="Chromosome"/>
</dbReference>
<evidence type="ECO:0000313" key="2">
    <source>
        <dbReference type="EMBL" id="QQG36817.1"/>
    </source>
</evidence>
<sequence>MIHKLKNWPGAFASALSHAQSKPFIWGENDCCLFACNCILAITGVDLARTFRGYNTANEATAHIAGYGGLYELVSAICREHGMPEIPPRQARRGDPVLFEGGFGLTLGICVGDKIVAPGRNSLSSYGILKGLHAWRIE</sequence>
<dbReference type="Pfam" id="PF22262">
    <property type="entry name" value="DUF6950"/>
    <property type="match status" value="1"/>
</dbReference>
<feature type="domain" description="DUF6950" evidence="1">
    <location>
        <begin position="4"/>
        <end position="137"/>
    </location>
</feature>
<name>A0A7T5R3F5_9BACT</name>
<reference evidence="2 3" key="1">
    <citation type="submission" date="2020-07" db="EMBL/GenBank/DDBJ databases">
        <title>Huge and variable diversity of episymbiotic CPR bacteria and DPANN archaea in groundwater ecosystems.</title>
        <authorList>
            <person name="He C.Y."/>
            <person name="Keren R."/>
            <person name="Whittaker M."/>
            <person name="Farag I.F."/>
            <person name="Doudna J."/>
            <person name="Cate J.H.D."/>
            <person name="Banfield J.F."/>
        </authorList>
    </citation>
    <scope>NUCLEOTIDE SEQUENCE [LARGE SCALE GENOMIC DNA]</scope>
    <source>
        <strain evidence="2">NC_groundwater_70_Ag_B-0.1um_54_66</strain>
    </source>
</reference>
<proteinExistence type="predicted"/>
<dbReference type="EMBL" id="CP066681">
    <property type="protein sequence ID" value="QQG36817.1"/>
    <property type="molecule type" value="Genomic_DNA"/>
</dbReference>
<dbReference type="InterPro" id="IPR053802">
    <property type="entry name" value="DUF6950"/>
</dbReference>
<evidence type="ECO:0000313" key="3">
    <source>
        <dbReference type="Proteomes" id="UP000595362"/>
    </source>
</evidence>
<protein>
    <recommendedName>
        <fullName evidence="1">DUF6950 domain-containing protein</fullName>
    </recommendedName>
</protein>
<gene>
    <name evidence="2" type="ORF">HYS17_03335</name>
</gene>